<dbReference type="InterPro" id="IPR039745">
    <property type="entry name" value="Vps54"/>
</dbReference>
<feature type="non-terminal residue" evidence="8">
    <location>
        <position position="1"/>
    </location>
</feature>
<dbReference type="PANTHER" id="PTHR12965:SF0">
    <property type="entry name" value="VACUOLAR PROTEIN SORTING-ASSOCIATED PROTEIN 54"/>
    <property type="match status" value="1"/>
</dbReference>
<feature type="domain" description="Vacuolar protein sorting-associated protein 54 C-terminal" evidence="7">
    <location>
        <begin position="272"/>
        <end position="399"/>
    </location>
</feature>
<dbReference type="GO" id="GO:0006896">
    <property type="term" value="P:Golgi to vacuole transport"/>
    <property type="evidence" value="ECO:0007669"/>
    <property type="project" value="TreeGrafter"/>
</dbReference>
<keyword evidence="3" id="KW-0813">Transport</keyword>
<reference evidence="8 9" key="1">
    <citation type="journal article" date="2019" name="PLoS Biol.">
        <title>Sex chromosomes control vertical transmission of feminizing Wolbachia symbionts in an isopod.</title>
        <authorList>
            <person name="Becking T."/>
            <person name="Chebbi M.A."/>
            <person name="Giraud I."/>
            <person name="Moumen B."/>
            <person name="Laverre T."/>
            <person name="Caubet Y."/>
            <person name="Peccoud J."/>
            <person name="Gilbert C."/>
            <person name="Cordaux R."/>
        </authorList>
    </citation>
    <scope>NUCLEOTIDE SEQUENCE [LARGE SCALE GENOMIC DNA]</scope>
    <source>
        <strain evidence="8">ANa2</strain>
        <tissue evidence="8">Whole body excluding digestive tract and cuticle</tissue>
    </source>
</reference>
<evidence type="ECO:0000256" key="6">
    <source>
        <dbReference type="ARBA" id="ARBA00023054"/>
    </source>
</evidence>
<comment type="caution">
    <text evidence="8">The sequence shown here is derived from an EMBL/GenBank/DDBJ whole genome shotgun (WGS) entry which is preliminary data.</text>
</comment>
<organism evidence="8 9">
    <name type="scientific">Armadillidium nasatum</name>
    <dbReference type="NCBI Taxonomy" id="96803"/>
    <lineage>
        <taxon>Eukaryota</taxon>
        <taxon>Metazoa</taxon>
        <taxon>Ecdysozoa</taxon>
        <taxon>Arthropoda</taxon>
        <taxon>Crustacea</taxon>
        <taxon>Multicrustacea</taxon>
        <taxon>Malacostraca</taxon>
        <taxon>Eumalacostraca</taxon>
        <taxon>Peracarida</taxon>
        <taxon>Isopoda</taxon>
        <taxon>Oniscidea</taxon>
        <taxon>Crinocheta</taxon>
        <taxon>Armadillidiidae</taxon>
        <taxon>Armadillidium</taxon>
    </lineage>
</organism>
<evidence type="ECO:0000256" key="1">
    <source>
        <dbReference type="ARBA" id="ARBA00004601"/>
    </source>
</evidence>
<dbReference type="Proteomes" id="UP000326759">
    <property type="component" value="Unassembled WGS sequence"/>
</dbReference>
<name>A0A5N5TBB3_9CRUS</name>
<dbReference type="GO" id="GO:0015031">
    <property type="term" value="P:protein transport"/>
    <property type="evidence" value="ECO:0007669"/>
    <property type="project" value="UniProtKB-KW"/>
</dbReference>
<sequence length="511" mass="56210">VVAEAVSRSEVDLETTSVADQARALNVPEWLILLGDVTNSLRVIIQRVKAMVDVMTQAVETSSGRSASASDGIQAASIVTMGAVEVTESILDEAAYTKALSGLQETLCGACDFAHDRCAKLLHARSRDQGLDKMSANEFLNLSGIIESFVEDTHKISGRKSSPFRMGLQGQATRFVSRFHEERDARLNANLKNERWKAVSVPSDVQLLLDHISTTGLLQFPPVQSQCNTSVPNGPSISNELTASSSTSSLVSLSNGMSEQGSSLKGVKIFGEEYVIVGVCVVVVRVIVEYAECALTLRLAAQQLLTRLIDLLRKFNADTCRLLIDAGAVFLGLKTISIKHLALGMRSLQLLLTIIPKLTHHFSDILGLPSVEKHIDQLTREYEDHCEAIEKKIVNVMSDSIEKHLVLWEARSPVPSQAFNNILKLLTKLYDAIAGILPTREVQVLFEKLTAALKVQMKFHLKRLGVSPVGPQCWVVMSELTFYFNHITTLGVTLKESQEEFLSHLWKFDAS</sequence>
<evidence type="ECO:0000259" key="7">
    <source>
        <dbReference type="Pfam" id="PF07928"/>
    </source>
</evidence>
<evidence type="ECO:0000313" key="9">
    <source>
        <dbReference type="Proteomes" id="UP000326759"/>
    </source>
</evidence>
<evidence type="ECO:0000256" key="5">
    <source>
        <dbReference type="ARBA" id="ARBA00023034"/>
    </source>
</evidence>
<proteinExistence type="inferred from homology"/>
<keyword evidence="4" id="KW-0653">Protein transport</keyword>
<evidence type="ECO:0000256" key="2">
    <source>
        <dbReference type="ARBA" id="ARBA00009150"/>
    </source>
</evidence>
<dbReference type="Gene3D" id="1.20.1280.130">
    <property type="match status" value="1"/>
</dbReference>
<keyword evidence="9" id="KW-1185">Reference proteome</keyword>
<evidence type="ECO:0000313" key="8">
    <source>
        <dbReference type="EMBL" id="KAB7503782.1"/>
    </source>
</evidence>
<dbReference type="Gene3D" id="6.10.250.860">
    <property type="match status" value="1"/>
</dbReference>
<dbReference type="AlphaFoldDB" id="A0A5N5TBB3"/>
<dbReference type="InterPro" id="IPR012501">
    <property type="entry name" value="Vps54_C"/>
</dbReference>
<protein>
    <submittedName>
        <fullName evidence="8">Vacuolar protein sorting-associated protein 54</fullName>
    </submittedName>
</protein>
<dbReference type="Pfam" id="PF07928">
    <property type="entry name" value="Vps54"/>
    <property type="match status" value="1"/>
</dbReference>
<dbReference type="OrthoDB" id="10259024at2759"/>
<accession>A0A5N5TBB3</accession>
<gene>
    <name evidence="8" type="primary">Vps54</name>
    <name evidence="8" type="ORF">Anas_10351</name>
</gene>
<dbReference type="EMBL" id="SEYY01004459">
    <property type="protein sequence ID" value="KAB7503782.1"/>
    <property type="molecule type" value="Genomic_DNA"/>
</dbReference>
<keyword evidence="5" id="KW-0333">Golgi apparatus</keyword>
<comment type="similarity">
    <text evidence="2">Belongs to the VPS54 family.</text>
</comment>
<comment type="subcellular location">
    <subcellularLocation>
        <location evidence="1">Golgi apparatus</location>
        <location evidence="1">trans-Golgi network</location>
    </subcellularLocation>
</comment>
<dbReference type="GO" id="GO:0019905">
    <property type="term" value="F:syntaxin binding"/>
    <property type="evidence" value="ECO:0007669"/>
    <property type="project" value="TreeGrafter"/>
</dbReference>
<evidence type="ECO:0000256" key="3">
    <source>
        <dbReference type="ARBA" id="ARBA00022448"/>
    </source>
</evidence>
<dbReference type="PANTHER" id="PTHR12965">
    <property type="entry name" value="VACUOLAR PROTEIN SORTING 54"/>
    <property type="match status" value="1"/>
</dbReference>
<keyword evidence="6" id="KW-0175">Coiled coil</keyword>
<dbReference type="GO" id="GO:0042147">
    <property type="term" value="P:retrograde transport, endosome to Golgi"/>
    <property type="evidence" value="ECO:0007669"/>
    <property type="project" value="InterPro"/>
</dbReference>
<dbReference type="GO" id="GO:0000938">
    <property type="term" value="C:GARP complex"/>
    <property type="evidence" value="ECO:0007669"/>
    <property type="project" value="InterPro"/>
</dbReference>
<dbReference type="GO" id="GO:0005829">
    <property type="term" value="C:cytosol"/>
    <property type="evidence" value="ECO:0007669"/>
    <property type="project" value="GOC"/>
</dbReference>
<evidence type="ECO:0000256" key="4">
    <source>
        <dbReference type="ARBA" id="ARBA00022927"/>
    </source>
</evidence>